<sequence>IAYRYCLKHHWQAAHQKTKDKEPKFNKILICYTKEEEDVWFPDKQGDVITGATVVRRCVDTGCVVVTGIVDSRRCVNDRVENRGASDRRSRLWRVIGGRDERCRTSTVGES</sequence>
<dbReference type="Proteomes" id="UP001295469">
    <property type="component" value="Chromosome C09"/>
</dbReference>
<name>A0A816IX31_BRANA</name>
<proteinExistence type="predicted"/>
<reference evidence="1" key="1">
    <citation type="submission" date="2021-01" db="EMBL/GenBank/DDBJ databases">
        <authorList>
            <consortium name="Genoscope - CEA"/>
            <person name="William W."/>
        </authorList>
    </citation>
    <scope>NUCLEOTIDE SEQUENCE</scope>
</reference>
<protein>
    <submittedName>
        <fullName evidence="1">(rape) hypothetical protein</fullName>
    </submittedName>
</protein>
<organism evidence="1">
    <name type="scientific">Brassica napus</name>
    <name type="common">Rape</name>
    <dbReference type="NCBI Taxonomy" id="3708"/>
    <lineage>
        <taxon>Eukaryota</taxon>
        <taxon>Viridiplantae</taxon>
        <taxon>Streptophyta</taxon>
        <taxon>Embryophyta</taxon>
        <taxon>Tracheophyta</taxon>
        <taxon>Spermatophyta</taxon>
        <taxon>Magnoliopsida</taxon>
        <taxon>eudicotyledons</taxon>
        <taxon>Gunneridae</taxon>
        <taxon>Pentapetalae</taxon>
        <taxon>rosids</taxon>
        <taxon>malvids</taxon>
        <taxon>Brassicales</taxon>
        <taxon>Brassicaceae</taxon>
        <taxon>Brassiceae</taxon>
        <taxon>Brassica</taxon>
    </lineage>
</organism>
<dbReference type="AlphaFoldDB" id="A0A816IX31"/>
<accession>A0A816IX31</accession>
<gene>
    <name evidence="1" type="ORF">DARMORV10_C09P17960.1</name>
</gene>
<dbReference type="EMBL" id="HG994373">
    <property type="protein sequence ID" value="CAF1721486.1"/>
    <property type="molecule type" value="Genomic_DNA"/>
</dbReference>
<feature type="non-terminal residue" evidence="1">
    <location>
        <position position="111"/>
    </location>
</feature>
<evidence type="ECO:0000313" key="1">
    <source>
        <dbReference type="EMBL" id="CAF1721486.1"/>
    </source>
</evidence>